<evidence type="ECO:0000259" key="7">
    <source>
        <dbReference type="Pfam" id="PF01137"/>
    </source>
</evidence>
<dbReference type="InterPro" id="IPR017770">
    <property type="entry name" value="RNA3'_term_phos_cyc_type_1"/>
</dbReference>
<protein>
    <recommendedName>
        <fullName evidence="5 6">RNA 3'-terminal phosphate cyclase</fullName>
        <shortName evidence="5">RNA cyclase</shortName>
        <shortName evidence="5">RNA-3'-phosphate cyclase</shortName>
        <ecNumber evidence="5 6">6.5.1.4</ecNumber>
    </recommendedName>
</protein>
<evidence type="ECO:0000256" key="2">
    <source>
        <dbReference type="ARBA" id="ARBA00022598"/>
    </source>
</evidence>
<dbReference type="Pfam" id="PF05189">
    <property type="entry name" value="RTC_insert"/>
    <property type="match status" value="1"/>
</dbReference>
<dbReference type="RefSeq" id="WP_250931177.1">
    <property type="nucleotide sequence ID" value="NZ_JAMQBK010000060.1"/>
</dbReference>
<accession>A0ABT0U8G2</accession>
<feature type="active site" description="Tele-AMP-histidine intermediate" evidence="5">
    <location>
        <position position="311"/>
    </location>
</feature>
<dbReference type="InterPro" id="IPR000228">
    <property type="entry name" value="RNA3'_term_phos_cyc"/>
</dbReference>
<keyword evidence="5" id="KW-0963">Cytoplasm</keyword>
<evidence type="ECO:0000256" key="6">
    <source>
        <dbReference type="NCBIfam" id="TIGR03399"/>
    </source>
</evidence>
<sequence length="345" mass="36139">MIEIDGSEGEGGGQIVRSSLALAAVAGVPVRLINIRGGRKKPGLLRQHLAGVNAIARISNAGVEGANLGSQVLTITPGKLCGGGYAFEVGSAGSAILVAQTILPALLHADRESTVTIGGGTHAAWAPPFDFFAKCYLPLLAKMNGNVNVSIESHGFYPAGGGRIVMQVQPTSALRGLSLMDRQGELDPLVQALVARIPESVGKRECEVIRRKTAWNDDAFEVHPITKSGGPGNVVMIECGFDNVTELVIGFGKLGVKAEHVARSVLREARVYLASGVPVGPYLADQLLLPMGLAANSGHASEFRTTSLSKHSLTHIEVLRRFLEIDVAVSEGDDGSVTLRVGSLS</sequence>
<dbReference type="InterPro" id="IPR037136">
    <property type="entry name" value="RNA3'_phos_cyclase_dom_sf"/>
</dbReference>
<evidence type="ECO:0000313" key="9">
    <source>
        <dbReference type="EMBL" id="MCM2373200.1"/>
    </source>
</evidence>
<dbReference type="SUPFAM" id="SSF55205">
    <property type="entry name" value="EPT/RTPC-like"/>
    <property type="match status" value="1"/>
</dbReference>
<evidence type="ECO:0000259" key="8">
    <source>
        <dbReference type="Pfam" id="PF05189"/>
    </source>
</evidence>
<dbReference type="Proteomes" id="UP001202961">
    <property type="component" value="Unassembled WGS sequence"/>
</dbReference>
<organism evidence="9 10">
    <name type="scientific">Aporhodopirellula aestuarii</name>
    <dbReference type="NCBI Taxonomy" id="2950107"/>
    <lineage>
        <taxon>Bacteria</taxon>
        <taxon>Pseudomonadati</taxon>
        <taxon>Planctomycetota</taxon>
        <taxon>Planctomycetia</taxon>
        <taxon>Pirellulales</taxon>
        <taxon>Pirellulaceae</taxon>
        <taxon>Aporhodopirellula</taxon>
    </lineage>
</organism>
<keyword evidence="10" id="KW-1185">Reference proteome</keyword>
<comment type="similarity">
    <text evidence="1 5">Belongs to the RNA 3'-terminal cyclase family. Type 1 subfamily.</text>
</comment>
<evidence type="ECO:0000256" key="4">
    <source>
        <dbReference type="ARBA" id="ARBA00024481"/>
    </source>
</evidence>
<reference evidence="9 10" key="1">
    <citation type="journal article" date="2022" name="Syst. Appl. Microbiol.">
        <title>Rhodopirellula aestuarii sp. nov., a novel member of the genus Rhodopirellula isolated from brackish sediments collected in the Tagus River estuary, Portugal.</title>
        <authorList>
            <person name="Vitorino I.R."/>
            <person name="Klimek D."/>
            <person name="Calusinska M."/>
            <person name="Lobo-da-Cunha A."/>
            <person name="Vasconcelos V."/>
            <person name="Lage O.M."/>
        </authorList>
    </citation>
    <scope>NUCLEOTIDE SEQUENCE [LARGE SCALE GENOMIC DNA]</scope>
    <source>
        <strain evidence="9 10">ICT_H3.1</strain>
    </source>
</reference>
<feature type="domain" description="RNA 3'-terminal phosphate cyclase" evidence="7">
    <location>
        <begin position="9"/>
        <end position="328"/>
    </location>
</feature>
<evidence type="ECO:0000256" key="1">
    <source>
        <dbReference type="ARBA" id="ARBA00009206"/>
    </source>
</evidence>
<dbReference type="PROSITE" id="PS01287">
    <property type="entry name" value="RTC"/>
    <property type="match status" value="1"/>
</dbReference>
<dbReference type="HAMAP" id="MF_00200">
    <property type="entry name" value="RTC"/>
    <property type="match status" value="1"/>
</dbReference>
<keyword evidence="5" id="KW-0067">ATP-binding</keyword>
<proteinExistence type="inferred from homology"/>
<dbReference type="InterPro" id="IPR020719">
    <property type="entry name" value="RNA3'_term_phos_cycl-like_CS"/>
</dbReference>
<dbReference type="InterPro" id="IPR023797">
    <property type="entry name" value="RNA3'_phos_cyclase_dom"/>
</dbReference>
<comment type="caution">
    <text evidence="9">The sequence shown here is derived from an EMBL/GenBank/DDBJ whole genome shotgun (WGS) entry which is preliminary data.</text>
</comment>
<feature type="binding site" evidence="5">
    <location>
        <begin position="282"/>
        <end position="286"/>
    </location>
    <ligand>
        <name>ATP</name>
        <dbReference type="ChEBI" id="CHEBI:30616"/>
    </ligand>
</feature>
<dbReference type="InterPro" id="IPR013792">
    <property type="entry name" value="RNA3'P_cycl/enolpyr_Trfase_a/b"/>
</dbReference>
<comment type="subcellular location">
    <subcellularLocation>
        <location evidence="5">Cytoplasm</location>
    </subcellularLocation>
</comment>
<keyword evidence="2 5" id="KW-0436">Ligase</keyword>
<dbReference type="Gene3D" id="3.30.360.20">
    <property type="entry name" value="RNA 3'-terminal phosphate cyclase, insert domain"/>
    <property type="match status" value="1"/>
</dbReference>
<gene>
    <name evidence="5 9" type="primary">rtcA</name>
    <name evidence="9" type="ORF">NB063_21525</name>
</gene>
<dbReference type="EMBL" id="JAMQBK010000060">
    <property type="protein sequence ID" value="MCM2373200.1"/>
    <property type="molecule type" value="Genomic_DNA"/>
</dbReference>
<dbReference type="Gene3D" id="3.65.10.20">
    <property type="entry name" value="RNA 3'-terminal phosphate cyclase domain"/>
    <property type="match status" value="1"/>
</dbReference>
<comment type="catalytic activity">
    <reaction evidence="4 5">
        <text>a 3'-end 3'-phospho-ribonucleotide-RNA + ATP = a 3'-end 2',3'-cyclophospho-ribonucleotide-RNA + AMP + diphosphate</text>
        <dbReference type="Rhea" id="RHEA:23976"/>
        <dbReference type="Rhea" id="RHEA-COMP:10463"/>
        <dbReference type="Rhea" id="RHEA-COMP:10464"/>
        <dbReference type="ChEBI" id="CHEBI:30616"/>
        <dbReference type="ChEBI" id="CHEBI:33019"/>
        <dbReference type="ChEBI" id="CHEBI:83062"/>
        <dbReference type="ChEBI" id="CHEBI:83064"/>
        <dbReference type="ChEBI" id="CHEBI:456215"/>
        <dbReference type="EC" id="6.5.1.4"/>
    </reaction>
</comment>
<feature type="domain" description="RNA 3'-terminal phosphate cyclase insert" evidence="8">
    <location>
        <begin position="191"/>
        <end position="272"/>
    </location>
</feature>
<name>A0ABT0U8G2_9BACT</name>
<dbReference type="PANTHER" id="PTHR11096">
    <property type="entry name" value="RNA 3' TERMINAL PHOSPHATE CYCLASE"/>
    <property type="match status" value="1"/>
</dbReference>
<dbReference type="InterPro" id="IPR036553">
    <property type="entry name" value="RPTC_insert"/>
</dbReference>
<dbReference type="NCBIfam" id="TIGR03399">
    <property type="entry name" value="RNA_3prim_cycl"/>
    <property type="match status" value="1"/>
</dbReference>
<dbReference type="PANTHER" id="PTHR11096:SF0">
    <property type="entry name" value="RNA 3'-TERMINAL PHOSPHATE CYCLASE"/>
    <property type="match status" value="1"/>
</dbReference>
<dbReference type="NCBIfam" id="NF003246">
    <property type="entry name" value="PRK04204.1-2"/>
    <property type="match status" value="1"/>
</dbReference>
<dbReference type="EC" id="6.5.1.4" evidence="5 6"/>
<comment type="function">
    <text evidence="5">Catalyzes the conversion of 3'-phosphate to a 2',3'-cyclic phosphodiester at the end of RNA. The mechanism of action of the enzyme occurs in 3 steps: (A) adenylation of the enzyme by ATP; (B) transfer of adenylate to an RNA-N3'P to produce RNA-N3'PP5'A; (C) and attack of the adjacent 2'-hydroxyl on the 3'-phosphorus in the diester linkage to produce the cyclic end product. The biological role of this enzyme is unknown but it is likely to function in some aspects of cellular RNA processing.</text>
</comment>
<evidence type="ECO:0000256" key="3">
    <source>
        <dbReference type="ARBA" id="ARBA00022741"/>
    </source>
</evidence>
<dbReference type="PIRSF" id="PIRSF005378">
    <property type="entry name" value="RNA3'_term_phos_cycl_euk"/>
    <property type="match status" value="1"/>
</dbReference>
<dbReference type="InterPro" id="IPR013791">
    <property type="entry name" value="RNA3'-term_phos_cycl_insert"/>
</dbReference>
<dbReference type="GO" id="GO:0003963">
    <property type="term" value="F:RNA-3'-phosphate cyclase activity"/>
    <property type="evidence" value="ECO:0007669"/>
    <property type="project" value="UniProtKB-EC"/>
</dbReference>
<evidence type="ECO:0000256" key="5">
    <source>
        <dbReference type="HAMAP-Rule" id="MF_00200"/>
    </source>
</evidence>
<keyword evidence="3 5" id="KW-0547">Nucleotide-binding</keyword>
<evidence type="ECO:0000313" key="10">
    <source>
        <dbReference type="Proteomes" id="UP001202961"/>
    </source>
</evidence>
<dbReference type="Pfam" id="PF01137">
    <property type="entry name" value="RTC"/>
    <property type="match status" value="1"/>
</dbReference>
<dbReference type="SUPFAM" id="SSF52913">
    <property type="entry name" value="RNA 3'-terminal phosphate cyclase, RPTC, insert domain"/>
    <property type="match status" value="1"/>
</dbReference>
<feature type="binding site" evidence="5">
    <location>
        <position position="100"/>
    </location>
    <ligand>
        <name>ATP</name>
        <dbReference type="ChEBI" id="CHEBI:30616"/>
    </ligand>
</feature>